<gene>
    <name evidence="1" type="ORF">CRG98_009525</name>
</gene>
<evidence type="ECO:0000313" key="1">
    <source>
        <dbReference type="EMBL" id="PKI70062.1"/>
    </source>
</evidence>
<organism evidence="1 2">
    <name type="scientific">Punica granatum</name>
    <name type="common">Pomegranate</name>
    <dbReference type="NCBI Taxonomy" id="22663"/>
    <lineage>
        <taxon>Eukaryota</taxon>
        <taxon>Viridiplantae</taxon>
        <taxon>Streptophyta</taxon>
        <taxon>Embryophyta</taxon>
        <taxon>Tracheophyta</taxon>
        <taxon>Spermatophyta</taxon>
        <taxon>Magnoliopsida</taxon>
        <taxon>eudicotyledons</taxon>
        <taxon>Gunneridae</taxon>
        <taxon>Pentapetalae</taxon>
        <taxon>rosids</taxon>
        <taxon>malvids</taxon>
        <taxon>Myrtales</taxon>
        <taxon>Lythraceae</taxon>
        <taxon>Punica</taxon>
    </lineage>
</organism>
<keyword evidence="2" id="KW-1185">Reference proteome</keyword>
<sequence length="111" mass="12190">MDMVYLVCPARQPSSIDQSYGVLKLLQYDLHFHNYNMTDIYFGLLSCWLPGRWGEHRPPLGLVASGEALRPRIEGISERRFHSITRCGVCPLATNATGEVVGNLAGGGGGR</sequence>
<proteinExistence type="predicted"/>
<dbReference type="AlphaFoldDB" id="A0A2I0KNL0"/>
<reference evidence="1 2" key="1">
    <citation type="submission" date="2017-11" db="EMBL/GenBank/DDBJ databases">
        <title>De-novo sequencing of pomegranate (Punica granatum L.) genome.</title>
        <authorList>
            <person name="Akparov Z."/>
            <person name="Amiraslanov A."/>
            <person name="Hajiyeva S."/>
            <person name="Abbasov M."/>
            <person name="Kaur K."/>
            <person name="Hamwieh A."/>
            <person name="Solovyev V."/>
            <person name="Salamov A."/>
            <person name="Braich B."/>
            <person name="Kosarev P."/>
            <person name="Mahmoud A."/>
            <person name="Hajiyev E."/>
            <person name="Babayeva S."/>
            <person name="Izzatullayeva V."/>
            <person name="Mammadov A."/>
            <person name="Mammadov A."/>
            <person name="Sharifova S."/>
            <person name="Ojaghi J."/>
            <person name="Eynullazada K."/>
            <person name="Bayramov B."/>
            <person name="Abdulazimova A."/>
            <person name="Shahmuradov I."/>
        </authorList>
    </citation>
    <scope>NUCLEOTIDE SEQUENCE [LARGE SCALE GENOMIC DNA]</scope>
    <source>
        <strain evidence="2">cv. AG2017</strain>
        <tissue evidence="1">Leaf</tissue>
    </source>
</reference>
<comment type="caution">
    <text evidence="1">The sequence shown here is derived from an EMBL/GenBank/DDBJ whole genome shotgun (WGS) entry which is preliminary data.</text>
</comment>
<dbReference type="EMBL" id="PGOL01000475">
    <property type="protein sequence ID" value="PKI70062.1"/>
    <property type="molecule type" value="Genomic_DNA"/>
</dbReference>
<dbReference type="Proteomes" id="UP000233551">
    <property type="component" value="Unassembled WGS sequence"/>
</dbReference>
<protein>
    <submittedName>
        <fullName evidence="1">Uncharacterized protein</fullName>
    </submittedName>
</protein>
<evidence type="ECO:0000313" key="2">
    <source>
        <dbReference type="Proteomes" id="UP000233551"/>
    </source>
</evidence>
<name>A0A2I0KNL0_PUNGR</name>
<accession>A0A2I0KNL0</accession>